<evidence type="ECO:0000256" key="6">
    <source>
        <dbReference type="RuleBase" id="RU363032"/>
    </source>
</evidence>
<dbReference type="NCBIfam" id="TIGR01097">
    <property type="entry name" value="PhnE"/>
    <property type="match status" value="1"/>
</dbReference>
<dbReference type="PANTHER" id="PTHR30043">
    <property type="entry name" value="PHOSPHONATES TRANSPORT SYSTEM PERMEASE PROTEIN"/>
    <property type="match status" value="1"/>
</dbReference>
<protein>
    <submittedName>
        <fullName evidence="8">Phosphonate transport system permease protein</fullName>
    </submittedName>
</protein>
<feature type="transmembrane region" description="Helical" evidence="6">
    <location>
        <begin position="379"/>
        <end position="395"/>
    </location>
</feature>
<accession>A0A1H0CVD3</accession>
<proteinExistence type="inferred from homology"/>
<keyword evidence="9" id="KW-1185">Reference proteome</keyword>
<dbReference type="OrthoDB" id="7820570at2"/>
<dbReference type="RefSeq" id="WP_149786952.1">
    <property type="nucleotide sequence ID" value="NZ_FNIO01000001.1"/>
</dbReference>
<dbReference type="SUPFAM" id="SSF161098">
    <property type="entry name" value="MetI-like"/>
    <property type="match status" value="1"/>
</dbReference>
<keyword evidence="3 6" id="KW-0812">Transmembrane</keyword>
<evidence type="ECO:0000256" key="4">
    <source>
        <dbReference type="ARBA" id="ARBA00022989"/>
    </source>
</evidence>
<evidence type="ECO:0000256" key="3">
    <source>
        <dbReference type="ARBA" id="ARBA00022692"/>
    </source>
</evidence>
<feature type="transmembrane region" description="Helical" evidence="6">
    <location>
        <begin position="352"/>
        <end position="372"/>
    </location>
</feature>
<dbReference type="Pfam" id="PF00528">
    <property type="entry name" value="BPD_transp_1"/>
    <property type="match status" value="1"/>
</dbReference>
<dbReference type="InterPro" id="IPR005769">
    <property type="entry name" value="PhnE/PtxC"/>
</dbReference>
<dbReference type="PROSITE" id="PS50928">
    <property type="entry name" value="ABC_TM1"/>
    <property type="match status" value="1"/>
</dbReference>
<name>A0A1H0CVD3_9RHOB</name>
<dbReference type="InterPro" id="IPR000515">
    <property type="entry name" value="MetI-like"/>
</dbReference>
<feature type="transmembrane region" description="Helical" evidence="6">
    <location>
        <begin position="21"/>
        <end position="42"/>
    </location>
</feature>
<evidence type="ECO:0000313" key="9">
    <source>
        <dbReference type="Proteomes" id="UP000324252"/>
    </source>
</evidence>
<evidence type="ECO:0000259" key="7">
    <source>
        <dbReference type="PROSITE" id="PS50928"/>
    </source>
</evidence>
<keyword evidence="2 6" id="KW-0813">Transport</keyword>
<feature type="transmembrane region" description="Helical" evidence="6">
    <location>
        <begin position="407"/>
        <end position="428"/>
    </location>
</feature>
<feature type="transmembrane region" description="Helical" evidence="6">
    <location>
        <begin position="245"/>
        <end position="265"/>
    </location>
</feature>
<dbReference type="InterPro" id="IPR035906">
    <property type="entry name" value="MetI-like_sf"/>
</dbReference>
<dbReference type="CDD" id="cd06261">
    <property type="entry name" value="TM_PBP2"/>
    <property type="match status" value="1"/>
</dbReference>
<evidence type="ECO:0000256" key="2">
    <source>
        <dbReference type="ARBA" id="ARBA00022448"/>
    </source>
</evidence>
<dbReference type="Proteomes" id="UP000324252">
    <property type="component" value="Unassembled WGS sequence"/>
</dbReference>
<comment type="subcellular location">
    <subcellularLocation>
        <location evidence="1 6">Cell membrane</location>
        <topology evidence="1 6">Multi-pass membrane protein</topology>
    </subcellularLocation>
</comment>
<dbReference type="EMBL" id="FQZZ01000001">
    <property type="protein sequence ID" value="SHJ40259.1"/>
    <property type="molecule type" value="Genomic_DNA"/>
</dbReference>
<dbReference type="GO" id="GO:0005886">
    <property type="term" value="C:plasma membrane"/>
    <property type="evidence" value="ECO:0007669"/>
    <property type="project" value="UniProtKB-SubCell"/>
</dbReference>
<evidence type="ECO:0000256" key="5">
    <source>
        <dbReference type="ARBA" id="ARBA00023136"/>
    </source>
</evidence>
<comment type="similarity">
    <text evidence="6">Belongs to the binding-protein-dependent transport system permease family.</text>
</comment>
<reference evidence="8 9" key="1">
    <citation type="submission" date="2016-11" db="EMBL/GenBank/DDBJ databases">
        <authorList>
            <person name="Varghese N."/>
            <person name="Submissions S."/>
        </authorList>
    </citation>
    <scope>NUCLEOTIDE SEQUENCE [LARGE SCALE GENOMIC DNA]</scope>
    <source>
        <strain evidence="8 9">DSM 29620</strain>
    </source>
</reference>
<keyword evidence="5 6" id="KW-0472">Membrane</keyword>
<evidence type="ECO:0000313" key="8">
    <source>
        <dbReference type="EMBL" id="SHJ40259.1"/>
    </source>
</evidence>
<dbReference type="AlphaFoldDB" id="A0A1H0CVD3"/>
<feature type="domain" description="ABC transmembrane type-1" evidence="7">
    <location>
        <begin position="241"/>
        <end position="425"/>
    </location>
</feature>
<dbReference type="GO" id="GO:0015416">
    <property type="term" value="F:ABC-type phosphonate transporter activity"/>
    <property type="evidence" value="ECO:0007669"/>
    <property type="project" value="InterPro"/>
</dbReference>
<evidence type="ECO:0000256" key="1">
    <source>
        <dbReference type="ARBA" id="ARBA00004651"/>
    </source>
</evidence>
<sequence length="437" mass="48388">MTTADLDLMKHNAEGLFRRKRVLAFAMPAIVAAYFAYIFFAFDIPGLVQRASMDNAVTLASDSWSYKVHVTRSNSTGEIAYAVEGERKGAYPEGQRPDWVSGGDIVTVDLGRGYLVRLLPENRTEVDIPGYGTIEAQAGDRQVTTNLGDDLPDWINASDRRVAITTPEGRITLTGSKTEVFNYFPGWELFWFTFDSPYHGQPVTRILFGDRIDPDRANIAGALADWWNNPMWRHKDVAWAIGETILMAFLGTMGAAMLALPLAFLAARRFTPMVVVRGLTRRLFDFVRGVDALIWTVVLARAFGPGPLTGSLAILITDTGTFGKIFSEALENVDGRQIEGVASTGAKPLQRYRFGVIPQVVPVLLAQVLYFLESNTRSATIIGAITGGGIGLMLTQAIQTQKDWEEVAYYIVLVVVMVMLMDWFSGWLRGRLIGRKD</sequence>
<keyword evidence="4 6" id="KW-1133">Transmembrane helix</keyword>
<gene>
    <name evidence="8" type="ORF">SAMN05444142_101132</name>
</gene>
<dbReference type="Gene3D" id="1.10.3720.10">
    <property type="entry name" value="MetI-like"/>
    <property type="match status" value="1"/>
</dbReference>
<organism evidence="8 9">
    <name type="scientific">Lutimaribacter pacificus</name>
    <dbReference type="NCBI Taxonomy" id="391948"/>
    <lineage>
        <taxon>Bacteria</taxon>
        <taxon>Pseudomonadati</taxon>
        <taxon>Pseudomonadota</taxon>
        <taxon>Alphaproteobacteria</taxon>
        <taxon>Rhodobacterales</taxon>
        <taxon>Roseobacteraceae</taxon>
        <taxon>Lutimaribacter</taxon>
    </lineage>
</organism>
<dbReference type="PANTHER" id="PTHR30043:SF9">
    <property type="entry name" value="PHOSPHONATES TRANSPORT SYSTEM PERMEASE PROTEIN"/>
    <property type="match status" value="1"/>
</dbReference>